<keyword evidence="2" id="KW-1185">Reference proteome</keyword>
<reference evidence="1" key="1">
    <citation type="submission" date="2023-06" db="EMBL/GenBank/DDBJ databases">
        <title>Genomic of Agaribacillus aureum.</title>
        <authorList>
            <person name="Wang G."/>
        </authorList>
    </citation>
    <scope>NUCLEOTIDE SEQUENCE</scope>
    <source>
        <strain evidence="1">BMA12</strain>
    </source>
</reference>
<dbReference type="EMBL" id="JAUJEB010000018">
    <property type="protein sequence ID" value="MDN5217473.1"/>
    <property type="molecule type" value="Genomic_DNA"/>
</dbReference>
<accession>A0ABT8LMC1</accession>
<evidence type="ECO:0000313" key="1">
    <source>
        <dbReference type="EMBL" id="MDN5217473.1"/>
    </source>
</evidence>
<dbReference type="RefSeq" id="WP_346762809.1">
    <property type="nucleotide sequence ID" value="NZ_JAUJEB010000018.1"/>
</dbReference>
<protein>
    <submittedName>
        <fullName evidence="1">Uncharacterized protein</fullName>
    </submittedName>
</protein>
<organism evidence="1 2">
    <name type="scientific">Agaribacillus aureus</name>
    <dbReference type="NCBI Taxonomy" id="3051825"/>
    <lineage>
        <taxon>Bacteria</taxon>
        <taxon>Pseudomonadati</taxon>
        <taxon>Bacteroidota</taxon>
        <taxon>Cytophagia</taxon>
        <taxon>Cytophagales</taxon>
        <taxon>Splendidivirgaceae</taxon>
        <taxon>Agaribacillus</taxon>
    </lineage>
</organism>
<dbReference type="Proteomes" id="UP001172083">
    <property type="component" value="Unassembled WGS sequence"/>
</dbReference>
<name>A0ABT8LMC1_9BACT</name>
<proteinExistence type="predicted"/>
<comment type="caution">
    <text evidence="1">The sequence shown here is derived from an EMBL/GenBank/DDBJ whole genome shotgun (WGS) entry which is preliminary data.</text>
</comment>
<evidence type="ECO:0000313" key="2">
    <source>
        <dbReference type="Proteomes" id="UP001172083"/>
    </source>
</evidence>
<sequence length="197" mass="22581">MKFIIITLTFSIFGLTLKAQKADLDFVHSAVEARFNLDLDTVNHCEIYILNGVPFDKEDFANELKSYKRSEIKFAAIANLTNTTWFHRKCDFMILIGAGNYSQKKEKKREELDSIRENLNDNLPKLVIQDYLCKLCKQVVVDGTPIGIYEARTLVNELKPKNIDFIVSYESANPAVFGRYSANGLTEIFLKKKANRE</sequence>
<gene>
    <name evidence="1" type="ORF">QQ020_35705</name>
</gene>